<sequence length="128" mass="14717">MGPEINSGFDVFSVLSIIFPILFIIAFIGIFINILHGVKQWNFNNKQPELIVPAKIVSKRTETHHHQHNHNNHHAIHTTNSYFVTFEVESGDRIEFTIQGYQYGQMSEGDNGKLTFQGTRFIGFERGR</sequence>
<dbReference type="EMBL" id="JAGIYQ010000008">
    <property type="protein sequence ID" value="MBP0726039.1"/>
    <property type="molecule type" value="Genomic_DNA"/>
</dbReference>
<dbReference type="InterPro" id="IPR019635">
    <property type="entry name" value="DUF2500"/>
</dbReference>
<name>A0A940NIK7_9BACI</name>
<keyword evidence="3" id="KW-1185">Reference proteome</keyword>
<accession>A0A940NIK7</accession>
<reference evidence="2" key="1">
    <citation type="submission" date="2021-04" db="EMBL/GenBank/DDBJ databases">
        <title>Genome seq and assembly of Bacillus sp.</title>
        <authorList>
            <person name="Chhetri G."/>
        </authorList>
    </citation>
    <scope>NUCLEOTIDE SEQUENCE</scope>
    <source>
        <strain evidence="2">RG28</strain>
    </source>
</reference>
<comment type="caution">
    <text evidence="2">The sequence shown here is derived from an EMBL/GenBank/DDBJ whole genome shotgun (WGS) entry which is preliminary data.</text>
</comment>
<evidence type="ECO:0000313" key="3">
    <source>
        <dbReference type="Proteomes" id="UP000682134"/>
    </source>
</evidence>
<feature type="transmembrane region" description="Helical" evidence="1">
    <location>
        <begin position="12"/>
        <end position="35"/>
    </location>
</feature>
<dbReference type="Proteomes" id="UP000682134">
    <property type="component" value="Unassembled WGS sequence"/>
</dbReference>
<keyword evidence="1" id="KW-0472">Membrane</keyword>
<proteinExistence type="predicted"/>
<evidence type="ECO:0000256" key="1">
    <source>
        <dbReference type="SAM" id="Phobius"/>
    </source>
</evidence>
<gene>
    <name evidence="2" type="ORF">J5Y03_12730</name>
</gene>
<dbReference type="RefSeq" id="WP_209406240.1">
    <property type="nucleotide sequence ID" value="NZ_JAGIYQ010000008.1"/>
</dbReference>
<protein>
    <submittedName>
        <fullName evidence="2">DUF2500 domain-containing protein</fullName>
    </submittedName>
</protein>
<keyword evidence="1" id="KW-0812">Transmembrane</keyword>
<evidence type="ECO:0000313" key="2">
    <source>
        <dbReference type="EMBL" id="MBP0726039.1"/>
    </source>
</evidence>
<organism evidence="2 3">
    <name type="scientific">Gottfriedia endophytica</name>
    <dbReference type="NCBI Taxonomy" id="2820819"/>
    <lineage>
        <taxon>Bacteria</taxon>
        <taxon>Bacillati</taxon>
        <taxon>Bacillota</taxon>
        <taxon>Bacilli</taxon>
        <taxon>Bacillales</taxon>
        <taxon>Bacillaceae</taxon>
        <taxon>Gottfriedia</taxon>
    </lineage>
</organism>
<dbReference type="AlphaFoldDB" id="A0A940NIK7"/>
<dbReference type="Gene3D" id="2.40.50.660">
    <property type="match status" value="1"/>
</dbReference>
<keyword evidence="1" id="KW-1133">Transmembrane helix</keyword>
<dbReference type="Pfam" id="PF10694">
    <property type="entry name" value="DUF2500"/>
    <property type="match status" value="1"/>
</dbReference>